<organism evidence="6 7">
    <name type="scientific">Phytohabitans rumicis</name>
    <dbReference type="NCBI Taxonomy" id="1076125"/>
    <lineage>
        <taxon>Bacteria</taxon>
        <taxon>Bacillati</taxon>
        <taxon>Actinomycetota</taxon>
        <taxon>Actinomycetes</taxon>
        <taxon>Micromonosporales</taxon>
        <taxon>Micromonosporaceae</taxon>
    </lineage>
</organism>
<evidence type="ECO:0000313" key="6">
    <source>
        <dbReference type="EMBL" id="GFJ92230.1"/>
    </source>
</evidence>
<reference evidence="6 7" key="1">
    <citation type="submission" date="2020-03" db="EMBL/GenBank/DDBJ databases">
        <title>Whole genome shotgun sequence of Phytohabitans rumicis NBRC 108638.</title>
        <authorList>
            <person name="Komaki H."/>
            <person name="Tamura T."/>
        </authorList>
    </citation>
    <scope>NUCLEOTIDE SEQUENCE [LARGE SCALE GENOMIC DNA]</scope>
    <source>
        <strain evidence="6 7">NBRC 108638</strain>
    </source>
</reference>
<keyword evidence="7" id="KW-1185">Reference proteome</keyword>
<evidence type="ECO:0000256" key="3">
    <source>
        <dbReference type="ARBA" id="ARBA00022747"/>
    </source>
</evidence>
<dbReference type="InterPro" id="IPR029063">
    <property type="entry name" value="SAM-dependent_MTases_sf"/>
</dbReference>
<dbReference type="SUPFAM" id="SSF52200">
    <property type="entry name" value="Toll/Interleukin receptor TIR domain"/>
    <property type="match status" value="1"/>
</dbReference>
<gene>
    <name evidence="6" type="ORF">Prum_058720</name>
</gene>
<dbReference type="GO" id="GO:0008170">
    <property type="term" value="F:N-methyltransferase activity"/>
    <property type="evidence" value="ECO:0007669"/>
    <property type="project" value="InterPro"/>
</dbReference>
<dbReference type="Gene3D" id="3.40.50.10140">
    <property type="entry name" value="Toll/interleukin-1 receptor homology (TIR) domain"/>
    <property type="match status" value="1"/>
</dbReference>
<proteinExistence type="predicted"/>
<dbReference type="PROSITE" id="PS51534">
    <property type="entry name" value="SEFIR"/>
    <property type="match status" value="1"/>
</dbReference>
<dbReference type="Pfam" id="PF02384">
    <property type="entry name" value="N6_Mtase"/>
    <property type="match status" value="1"/>
</dbReference>
<comment type="caution">
    <text evidence="6">The sequence shown here is derived from an EMBL/GenBank/DDBJ whole genome shotgun (WGS) entry which is preliminary data.</text>
</comment>
<sequence>MPVSDSTADRPPVRVFISYAQDDQEHVERVRDFYAFLRSNGIDARLDLPAAEAPQDWAIWMLRQIRQAEFVLIIASPAYRRRAEGDARPNEGRGVQFEARIIRDEVYADQQAALNRFLPVVLPGSSTNDIPVWLGRLSTTHYAVSEYTQEGAETLLRFLTGQPYEVAPPLGMVPRLPPRRGPALPAGPHGGNLDALVRGLADRTWARNEAVIQAQVRQLLASGGLDLDEDDLGVDVENQAEARHRIEIPIAFAVVEVRGDLNRPGVREAAVRSLGHYIAAHSSAIGYRYTAVLTDGAEWYLYRLADEGLGSVDEHILVAANPDADRLLEWLEAWLATNRHIKPTPQQIVAKLGVNSPAHALDFADLHDLYNQYKHMPSVEIKRRLWARLLTTALGTNFTDEDTLFINHTLLVVMAEIIGHAVVGIPPDAPDTSAAAIMSGEGFAVSEVWGVVERDFFDWVVEVPGGEQFIKSLARRLTRFAWNDVAHDVMKVLYESIISPETRHRLGEYYTPDWLAEEIVAERIDDPLAQRVLDASCGSGTFLFHAARRYLSAAQRSGVSNADAITGLVRHVIGIDVHPVAVTLARVTYLLAIGIDRIRDEGRPSFAVPVYLGDSLRWAEESTLMSYPGLSVDTSDDREIFTDQLESSEEQLLFPDRLVDDATRFDQLVTEMADRATTRRRNSRPPSLQATFERFGVDDEDQPVLTKTFKKMCQLHDQNRDHIWAYYVRNLARPLWLSRPRNRVHVLVGNPPWLAYRYMTRRQQASFRAMSSQRGLWAGATLATNQDLSVLFVTRCIELYLRTDGHFGYVMPLATLSRHQYAGFRTGKYLAGAEFVEVAFDRPWDLHKVKPSFFPVPASVVFGRRPSSGIGAVPLTQVPEVWTGRFPTAIASRAEAATHIARTIGELPPTPPPRGSPYAARFSQGATAVPRFLFLIESDEAPRLGAGSGKRAIRSRRSPNEKKPWKTLGPLRGIVETQFIRPLYVGNSILPFRCLAPVEAVIPWANGQLLSGRDEQLDRYRGLARWWRSAEGVWTSHRSSDRMELIDRLNFRRGLLDQIPSPGLRVVHNKSGMYLAAAILTDPTAIVDHELYWGPTESLDEARFLVAILNSTTLTLAVRPLQSRGEHNPRHFDKYVWQLPIPAYDPNDSAHRWLVALAVRAEQVASDIALPAARFEKLRRQVREALVDDGVAADIDAIVKTLLV</sequence>
<evidence type="ECO:0000256" key="4">
    <source>
        <dbReference type="SAM" id="MobiDB-lite"/>
    </source>
</evidence>
<keyword evidence="6" id="KW-0540">Nuclease</keyword>
<keyword evidence="2" id="KW-0808">Transferase</keyword>
<dbReference type="AlphaFoldDB" id="A0A6V8L9E8"/>
<evidence type="ECO:0000313" key="7">
    <source>
        <dbReference type="Proteomes" id="UP000482960"/>
    </source>
</evidence>
<dbReference type="InterPro" id="IPR035897">
    <property type="entry name" value="Toll_tir_struct_dom_sf"/>
</dbReference>
<dbReference type="PANTHER" id="PTHR33841:SF4">
    <property type="entry name" value="RESTRICTION MODIFICATION SYSTEM DNA SPECIFICITY DOMAIN"/>
    <property type="match status" value="1"/>
</dbReference>
<feature type="region of interest" description="Disordered" evidence="4">
    <location>
        <begin position="946"/>
        <end position="965"/>
    </location>
</feature>
<keyword evidence="3" id="KW-0680">Restriction system</keyword>
<feature type="domain" description="SEFIR" evidence="5">
    <location>
        <begin position="12"/>
        <end position="153"/>
    </location>
</feature>
<reference evidence="6 7" key="2">
    <citation type="submission" date="2020-03" db="EMBL/GenBank/DDBJ databases">
        <authorList>
            <person name="Ichikawa N."/>
            <person name="Kimura A."/>
            <person name="Kitahashi Y."/>
            <person name="Uohara A."/>
        </authorList>
    </citation>
    <scope>NUCLEOTIDE SEQUENCE [LARGE SCALE GENOMIC DNA]</scope>
    <source>
        <strain evidence="6 7">NBRC 108638</strain>
    </source>
</reference>
<dbReference type="InterPro" id="IPR050953">
    <property type="entry name" value="N4_N6_ade-DNA_methylase"/>
</dbReference>
<evidence type="ECO:0000256" key="2">
    <source>
        <dbReference type="ARBA" id="ARBA00022679"/>
    </source>
</evidence>
<keyword evidence="1" id="KW-0489">Methyltransferase</keyword>
<dbReference type="InterPro" id="IPR003356">
    <property type="entry name" value="DNA_methylase_A-5"/>
</dbReference>
<evidence type="ECO:0000259" key="5">
    <source>
        <dbReference type="PROSITE" id="PS51534"/>
    </source>
</evidence>
<dbReference type="SUPFAM" id="SSF53335">
    <property type="entry name" value="S-adenosyl-L-methionine-dependent methyltransferases"/>
    <property type="match status" value="1"/>
</dbReference>
<dbReference type="InterPro" id="IPR013568">
    <property type="entry name" value="SEFIR_dom"/>
</dbReference>
<dbReference type="PROSITE" id="PS00092">
    <property type="entry name" value="N6_MTASE"/>
    <property type="match status" value="1"/>
</dbReference>
<dbReference type="Pfam" id="PF08357">
    <property type="entry name" value="SEFIR"/>
    <property type="match status" value="1"/>
</dbReference>
<dbReference type="GO" id="GO:0032259">
    <property type="term" value="P:methylation"/>
    <property type="evidence" value="ECO:0007669"/>
    <property type="project" value="UniProtKB-KW"/>
</dbReference>
<dbReference type="GO" id="GO:0003677">
    <property type="term" value="F:DNA binding"/>
    <property type="evidence" value="ECO:0007669"/>
    <property type="project" value="InterPro"/>
</dbReference>
<dbReference type="GO" id="GO:0009007">
    <property type="term" value="F:site-specific DNA-methyltransferase (adenine-specific) activity"/>
    <property type="evidence" value="ECO:0007669"/>
    <property type="project" value="UniProtKB-EC"/>
</dbReference>
<accession>A0A6V8L9E8</accession>
<evidence type="ECO:0000256" key="1">
    <source>
        <dbReference type="ARBA" id="ARBA00022603"/>
    </source>
</evidence>
<dbReference type="EMBL" id="BLPG01000001">
    <property type="protein sequence ID" value="GFJ92230.1"/>
    <property type="molecule type" value="Genomic_DNA"/>
</dbReference>
<protein>
    <submittedName>
        <fullName evidence="6">BseRI endonuclease</fullName>
    </submittedName>
</protein>
<dbReference type="GO" id="GO:0009307">
    <property type="term" value="P:DNA restriction-modification system"/>
    <property type="evidence" value="ECO:0007669"/>
    <property type="project" value="UniProtKB-KW"/>
</dbReference>
<dbReference type="PANTHER" id="PTHR33841">
    <property type="entry name" value="DNA METHYLTRANSFERASE YEEA-RELATED"/>
    <property type="match status" value="1"/>
</dbReference>
<keyword evidence="6" id="KW-0378">Hydrolase</keyword>
<dbReference type="PRINTS" id="PR00507">
    <property type="entry name" value="N12N6MTFRASE"/>
</dbReference>
<dbReference type="Gene3D" id="3.40.50.150">
    <property type="entry name" value="Vaccinia Virus protein VP39"/>
    <property type="match status" value="1"/>
</dbReference>
<name>A0A6V8L9E8_9ACTN</name>
<keyword evidence="6" id="KW-0255">Endonuclease</keyword>
<dbReference type="InterPro" id="IPR002052">
    <property type="entry name" value="DNA_methylase_N6_adenine_CS"/>
</dbReference>
<dbReference type="GO" id="GO:0004519">
    <property type="term" value="F:endonuclease activity"/>
    <property type="evidence" value="ECO:0007669"/>
    <property type="project" value="UniProtKB-KW"/>
</dbReference>
<dbReference type="RefSeq" id="WP_345537882.1">
    <property type="nucleotide sequence ID" value="NZ_BAABJB010000013.1"/>
</dbReference>
<dbReference type="Proteomes" id="UP000482960">
    <property type="component" value="Unassembled WGS sequence"/>
</dbReference>